<feature type="transmembrane region" description="Helical" evidence="1">
    <location>
        <begin position="64"/>
        <end position="89"/>
    </location>
</feature>
<reference evidence="3" key="2">
    <citation type="submission" date="2020-05" db="UniProtKB">
        <authorList>
            <consortium name="EnsemblMetazoa"/>
        </authorList>
    </citation>
    <scope>IDENTIFICATION</scope>
</reference>
<evidence type="ECO:0000313" key="4">
    <source>
        <dbReference type="Proteomes" id="UP000030765"/>
    </source>
</evidence>
<dbReference type="Proteomes" id="UP000030765">
    <property type="component" value="Unassembled WGS sequence"/>
</dbReference>
<reference evidence="2 4" key="1">
    <citation type="journal article" date="2014" name="BMC Genomics">
        <title>Genome sequence of Anopheles sinensis provides insight into genetics basis of mosquito competence for malaria parasites.</title>
        <authorList>
            <person name="Zhou D."/>
            <person name="Zhang D."/>
            <person name="Ding G."/>
            <person name="Shi L."/>
            <person name="Hou Q."/>
            <person name="Ye Y."/>
            <person name="Xu Y."/>
            <person name="Zhou H."/>
            <person name="Xiong C."/>
            <person name="Li S."/>
            <person name="Yu J."/>
            <person name="Hong S."/>
            <person name="Yu X."/>
            <person name="Zou P."/>
            <person name="Chen C."/>
            <person name="Chang X."/>
            <person name="Wang W."/>
            <person name="Lv Y."/>
            <person name="Sun Y."/>
            <person name="Ma L."/>
            <person name="Shen B."/>
            <person name="Zhu C."/>
        </authorList>
    </citation>
    <scope>NUCLEOTIDE SEQUENCE [LARGE SCALE GENOMIC DNA]</scope>
</reference>
<dbReference type="AlphaFoldDB" id="A0A084W081"/>
<dbReference type="EnsemblMetazoa" id="ASIC011566-RA">
    <property type="protein sequence ID" value="ASIC011566-PA"/>
    <property type="gene ID" value="ASIC011566"/>
</dbReference>
<keyword evidence="4" id="KW-1185">Reference proteome</keyword>
<keyword evidence="1" id="KW-0472">Membrane</keyword>
<dbReference type="EMBL" id="ATLV01019094">
    <property type="status" value="NOT_ANNOTATED_CDS"/>
    <property type="molecule type" value="Genomic_DNA"/>
</dbReference>
<accession>A0A084W081</accession>
<name>A0A084W081_ANOSI</name>
<gene>
    <name evidence="2" type="ORF">ZHAS_00011566</name>
</gene>
<organism evidence="2">
    <name type="scientific">Anopheles sinensis</name>
    <name type="common">Mosquito</name>
    <dbReference type="NCBI Taxonomy" id="74873"/>
    <lineage>
        <taxon>Eukaryota</taxon>
        <taxon>Metazoa</taxon>
        <taxon>Ecdysozoa</taxon>
        <taxon>Arthropoda</taxon>
        <taxon>Hexapoda</taxon>
        <taxon>Insecta</taxon>
        <taxon>Pterygota</taxon>
        <taxon>Neoptera</taxon>
        <taxon>Endopterygota</taxon>
        <taxon>Diptera</taxon>
        <taxon>Nematocera</taxon>
        <taxon>Culicoidea</taxon>
        <taxon>Culicidae</taxon>
        <taxon>Anophelinae</taxon>
        <taxon>Anopheles</taxon>
    </lineage>
</organism>
<evidence type="ECO:0000313" key="2">
    <source>
        <dbReference type="EMBL" id="KFB43625.1"/>
    </source>
</evidence>
<sequence>MVVATIHAAIPYDIMNNGSLIVTYGIRALLVGGAFGISAVTILMKHPMDLAEQKATVLKGTFCAVVIHFVVVIGYNSVVVLASYLVILLQFDAAMKMK</sequence>
<dbReference type="OrthoDB" id="7731805at2759"/>
<protein>
    <submittedName>
        <fullName evidence="2">AGAP001121-PA-like protein</fullName>
    </submittedName>
</protein>
<evidence type="ECO:0000256" key="1">
    <source>
        <dbReference type="SAM" id="Phobius"/>
    </source>
</evidence>
<keyword evidence="1" id="KW-0812">Transmembrane</keyword>
<evidence type="ECO:0000313" key="3">
    <source>
        <dbReference type="EnsemblMetazoa" id="ASIC011566-PA"/>
    </source>
</evidence>
<feature type="transmembrane region" description="Helical" evidence="1">
    <location>
        <begin position="21"/>
        <end position="44"/>
    </location>
</feature>
<dbReference type="EMBL" id="KE525262">
    <property type="protein sequence ID" value="KFB43625.1"/>
    <property type="molecule type" value="Genomic_DNA"/>
</dbReference>
<keyword evidence="1" id="KW-1133">Transmembrane helix</keyword>
<dbReference type="VEuPathDB" id="VectorBase:ASIC011566"/>
<proteinExistence type="predicted"/>
<dbReference type="STRING" id="74873.A0A084W081"/>